<dbReference type="SUPFAM" id="SSF57667">
    <property type="entry name" value="beta-beta-alpha zinc fingers"/>
    <property type="match status" value="2"/>
</dbReference>
<feature type="compositionally biased region" description="Basic residues" evidence="11">
    <location>
        <begin position="685"/>
        <end position="694"/>
    </location>
</feature>
<dbReference type="Proteomes" id="UP000471633">
    <property type="component" value="Unassembled WGS sequence"/>
</dbReference>
<accession>A0A922LRM0</accession>
<evidence type="ECO:0000256" key="3">
    <source>
        <dbReference type="ARBA" id="ARBA00022473"/>
    </source>
</evidence>
<keyword evidence="6 10" id="KW-0863">Zinc-finger</keyword>
<keyword evidence="8" id="KW-0238">DNA-binding</keyword>
<dbReference type="GO" id="GO:0000122">
    <property type="term" value="P:negative regulation of transcription by RNA polymerase II"/>
    <property type="evidence" value="ECO:0007669"/>
    <property type="project" value="UniProtKB-ARBA"/>
</dbReference>
<reference evidence="13" key="4">
    <citation type="journal article" date="2022" name="PLoS Pathog.">
        <title>Chromosome-level genome of Schistosoma haematobium underpins genome-wide explorations of molecular variation.</title>
        <authorList>
            <person name="Stroehlein A.J."/>
            <person name="Korhonen P.K."/>
            <person name="Lee V.V."/>
            <person name="Ralph S.A."/>
            <person name="Mentink-Kane M."/>
            <person name="You H."/>
            <person name="McManus D.P."/>
            <person name="Tchuente L.T."/>
            <person name="Stothard J.R."/>
            <person name="Kaur P."/>
            <person name="Dudchenko O."/>
            <person name="Aiden E.L."/>
            <person name="Yang B."/>
            <person name="Yang H."/>
            <person name="Emery A.M."/>
            <person name="Webster B.L."/>
            <person name="Brindley P.J."/>
            <person name="Rollinson D."/>
            <person name="Chang B.C.H."/>
            <person name="Gasser R.B."/>
            <person name="Young N.D."/>
        </authorList>
    </citation>
    <scope>NUCLEOTIDE SEQUENCE</scope>
</reference>
<dbReference type="SMART" id="SM00355">
    <property type="entry name" value="ZnF_C2H2"/>
    <property type="match status" value="8"/>
</dbReference>
<reference evidence="13" key="3">
    <citation type="submission" date="2021-06" db="EMBL/GenBank/DDBJ databases">
        <title>Chromosome-level genome assembly for S. haematobium.</title>
        <authorList>
            <person name="Stroehlein A.J."/>
        </authorList>
    </citation>
    <scope>NUCLEOTIDE SEQUENCE</scope>
</reference>
<feature type="region of interest" description="Disordered" evidence="11">
    <location>
        <begin position="49"/>
        <end position="77"/>
    </location>
</feature>
<dbReference type="RefSeq" id="XP_051072032.1">
    <property type="nucleotide sequence ID" value="XM_051211909.1"/>
</dbReference>
<evidence type="ECO:0000259" key="12">
    <source>
        <dbReference type="PROSITE" id="PS50157"/>
    </source>
</evidence>
<keyword evidence="14" id="KW-1185">Reference proteome</keyword>
<keyword evidence="4" id="KW-0479">Metal-binding</keyword>
<reference evidence="13" key="1">
    <citation type="journal article" date="2012" name="Nat. Genet.">
        <title>Whole-genome sequence of Schistosoma haematobium.</title>
        <authorList>
            <person name="Young N.D."/>
            <person name="Jex A.R."/>
            <person name="Li B."/>
            <person name="Liu S."/>
            <person name="Yang L."/>
            <person name="Xiong Z."/>
            <person name="Li Y."/>
            <person name="Cantacessi C."/>
            <person name="Hall R.S."/>
            <person name="Xu X."/>
            <person name="Chen F."/>
            <person name="Wu X."/>
            <person name="Zerlotini A."/>
            <person name="Oliveira G."/>
            <person name="Hofmann A."/>
            <person name="Zhang G."/>
            <person name="Fang X."/>
            <person name="Kang Y."/>
            <person name="Campbell B.E."/>
            <person name="Loukas A."/>
            <person name="Ranganathan S."/>
            <person name="Rollinson D."/>
            <person name="Rinaldi G."/>
            <person name="Brindley P.J."/>
            <person name="Yang H."/>
            <person name="Wang J."/>
            <person name="Wang J."/>
            <person name="Gasser R.B."/>
        </authorList>
    </citation>
    <scope>NUCLEOTIDE SEQUENCE</scope>
</reference>
<feature type="domain" description="C2H2-type" evidence="12">
    <location>
        <begin position="499"/>
        <end position="527"/>
    </location>
</feature>
<evidence type="ECO:0000256" key="7">
    <source>
        <dbReference type="ARBA" id="ARBA00022833"/>
    </source>
</evidence>
<reference evidence="13" key="2">
    <citation type="journal article" date="2019" name="Gigascience">
        <title>High-quality Schistosoma haematobium genome achieved by single-molecule and long-range sequencing.</title>
        <authorList>
            <person name="Stroehlein A.J."/>
            <person name="Korhonen P.K."/>
            <person name="Chong T.M."/>
            <person name="Lim Y.L."/>
            <person name="Chan K.G."/>
            <person name="Webster B."/>
            <person name="Rollinson D."/>
            <person name="Brindley P.J."/>
            <person name="Gasser R.B."/>
            <person name="Young N.D."/>
        </authorList>
    </citation>
    <scope>NUCLEOTIDE SEQUENCE</scope>
</reference>
<dbReference type="EMBL" id="AMPZ03000002">
    <property type="protein sequence ID" value="KAH9591924.1"/>
    <property type="molecule type" value="Genomic_DNA"/>
</dbReference>
<keyword evidence="5" id="KW-0677">Repeat</keyword>
<evidence type="ECO:0000256" key="6">
    <source>
        <dbReference type="ARBA" id="ARBA00022771"/>
    </source>
</evidence>
<dbReference type="PANTHER" id="PTHR24403">
    <property type="entry name" value="ZINC FINGER PROTEIN"/>
    <property type="match status" value="1"/>
</dbReference>
<evidence type="ECO:0000256" key="2">
    <source>
        <dbReference type="ARBA" id="ARBA00007746"/>
    </source>
</evidence>
<dbReference type="FunFam" id="3.30.160.60:FF:002883">
    <property type="entry name" value="Hunchback-like protein"/>
    <property type="match status" value="1"/>
</dbReference>
<evidence type="ECO:0000313" key="13">
    <source>
        <dbReference type="EMBL" id="KAH9591924.1"/>
    </source>
</evidence>
<dbReference type="CTD" id="24590423"/>
<feature type="region of interest" description="Disordered" evidence="11">
    <location>
        <begin position="679"/>
        <end position="707"/>
    </location>
</feature>
<feature type="compositionally biased region" description="Polar residues" evidence="11">
    <location>
        <begin position="188"/>
        <end position="209"/>
    </location>
</feature>
<dbReference type="GO" id="GO:0005634">
    <property type="term" value="C:nucleus"/>
    <property type="evidence" value="ECO:0007669"/>
    <property type="project" value="UniProtKB-SubCell"/>
</dbReference>
<evidence type="ECO:0000256" key="10">
    <source>
        <dbReference type="PROSITE-ProRule" id="PRU00042"/>
    </source>
</evidence>
<feature type="domain" description="C2H2-type" evidence="12">
    <location>
        <begin position="600"/>
        <end position="627"/>
    </location>
</feature>
<feature type="region of interest" description="Disordered" evidence="11">
    <location>
        <begin position="428"/>
        <end position="452"/>
    </location>
</feature>
<dbReference type="InterPro" id="IPR050688">
    <property type="entry name" value="Zinc_finger/UBP_domain"/>
</dbReference>
<dbReference type="GO" id="GO:0040034">
    <property type="term" value="P:regulation of development, heterochronic"/>
    <property type="evidence" value="ECO:0007669"/>
    <property type="project" value="UniProtKB-ARBA"/>
</dbReference>
<feature type="region of interest" description="Disordered" evidence="11">
    <location>
        <begin position="321"/>
        <end position="347"/>
    </location>
</feature>
<sequence>MIETMGDFSSIDRSELTESSNMYLEVNNEPQFHPLWCILPSKNGTNNHIPYSTPCKENHRNNSESTDNRSYENNSVPRISDVNTLNNCEQTVQSISINLSLAQNKSFSLCTSNDGNIPNTRVHKLDDTKLHQDNGVSEMTTKQTVNCSEIPVIQNIISPQFPTNEFSTTPIESQQYDTNNCQISSLNRMNGQTKATTTDQSDRQQNMSTEEVFPERHPSAQGSYQEEPFINTDYCSRFDVSGVDLKQASAIVNTVHTVNGVQQYTETNSDNCLLKHNHSYGTSDYKGNPNQYSCPQSELNISAGYPITSIHNTIEEHASLEISSETQRALESSNSTPPSTEKTDNHCQEKSNLLLTPSHHSPLTKTTLNNQMITSNWTKSGQWNTDCSVSNHQANERQNSYCFKKDTNEHVFLDYNDANSTVIQSPDAFTDDQTGHSIVSSDAQSSGDESDEGMSLVNFEHFTNSMQPNHAGLYFCHLCDFAGSGRQEFQDHLLSHYDYKCLKCDYTSRTEGRLKRHMKDFHSDVPPENFSGKTIRSIRSKLQRCKQCDFVTDTKDEFWRHLRIHIKEDKRLECHLCCFITEYKHHLEYHMRNHMGSKPYKCPKCNYECVNKSMLNSHMKSHSNVYPYRCANCNYATKYCHSLKLHLTKHEHKPAVVLNSDGSLPPYDNTVELMNVKRGPNIRHGNSKSHCKRRNSSESTKNRMKGSSALKCINEKATHVSTTSKCSTSENTTPNKEYQNQTMGNANSMNIPMNVNCNSSFNTSQSVSGFKTFVTTESNNISFSNSTLSTPILFPTFTSANNIPVKFMETVNSITSDSIPIINSISDSSITSSNTIMNSYSNPTGCNSNEIEGQCVTVTSDPFLNYSVSAYSSMVAFMAAMQCGDFSRAHLISSNSTNLTEFTDLNFTPSNSHCTTDSSNTISSVECCNNQVLTSITSSNCDKYIQANELNNTISNVSEINYPIINSSNLNTNTKITHSINELNHSSICSSSTTSNMFTTSNKDQFLQEKESLLQESMEIIETSETSCRNLEKTKMIISNKPVCNDFESALDLSSASCIKQIISCDKFHRPNTSEDNEQNFQIIKHEKNNEKSHIKESQTVKSSIISSSSSAATTTLMDDSLNNNNNNNNNNKDLSDFTHECRFCEIRFRQRTLYDIHMGFHSHSDPYLCNRCGHQSNDSVEFFTHLGQEAHYS</sequence>
<protein>
    <submittedName>
        <fullName evidence="13">Zinc finger protein Pegasus</fullName>
    </submittedName>
</protein>
<evidence type="ECO:0000313" key="14">
    <source>
        <dbReference type="Proteomes" id="UP000471633"/>
    </source>
</evidence>
<dbReference type="InterPro" id="IPR036236">
    <property type="entry name" value="Znf_C2H2_sf"/>
</dbReference>
<name>A0A922LRM0_SCHHA</name>
<dbReference type="PANTHER" id="PTHR24403:SF100">
    <property type="entry name" value="C2H2-TYPE DOMAIN-CONTAINING PROTEIN"/>
    <property type="match status" value="1"/>
</dbReference>
<dbReference type="PROSITE" id="PS00028">
    <property type="entry name" value="ZINC_FINGER_C2H2_1"/>
    <property type="match status" value="2"/>
</dbReference>
<gene>
    <name evidence="13" type="primary">IKZF5_1</name>
    <name evidence="13" type="ORF">MS3_00004027</name>
</gene>
<feature type="compositionally biased region" description="Polar residues" evidence="11">
    <location>
        <begin position="321"/>
        <end position="340"/>
    </location>
</feature>
<dbReference type="GeneID" id="24590423"/>
<evidence type="ECO:0000256" key="8">
    <source>
        <dbReference type="ARBA" id="ARBA00023125"/>
    </source>
</evidence>
<dbReference type="AlphaFoldDB" id="A0A922LRM0"/>
<dbReference type="InterPro" id="IPR013087">
    <property type="entry name" value="Znf_C2H2_type"/>
</dbReference>
<dbReference type="GO" id="GO:0008270">
    <property type="term" value="F:zinc ion binding"/>
    <property type="evidence" value="ECO:0007669"/>
    <property type="project" value="UniProtKB-KW"/>
</dbReference>
<dbReference type="Pfam" id="PF00096">
    <property type="entry name" value="zf-C2H2"/>
    <property type="match status" value="1"/>
</dbReference>
<evidence type="ECO:0000256" key="5">
    <source>
        <dbReference type="ARBA" id="ARBA00022737"/>
    </source>
</evidence>
<proteinExistence type="inferred from homology"/>
<organism evidence="13 14">
    <name type="scientific">Schistosoma haematobium</name>
    <name type="common">Blood fluke</name>
    <dbReference type="NCBI Taxonomy" id="6185"/>
    <lineage>
        <taxon>Eukaryota</taxon>
        <taxon>Metazoa</taxon>
        <taxon>Spiralia</taxon>
        <taxon>Lophotrochozoa</taxon>
        <taxon>Platyhelminthes</taxon>
        <taxon>Trematoda</taxon>
        <taxon>Digenea</taxon>
        <taxon>Strigeidida</taxon>
        <taxon>Schistosomatoidea</taxon>
        <taxon>Schistosomatidae</taxon>
        <taxon>Schistosoma</taxon>
    </lineage>
</organism>
<evidence type="ECO:0000256" key="1">
    <source>
        <dbReference type="ARBA" id="ARBA00004123"/>
    </source>
</evidence>
<feature type="compositionally biased region" description="Basic and acidic residues" evidence="11">
    <location>
        <begin position="56"/>
        <end position="70"/>
    </location>
</feature>
<dbReference type="GO" id="GO:0000977">
    <property type="term" value="F:RNA polymerase II transcription regulatory region sequence-specific DNA binding"/>
    <property type="evidence" value="ECO:0007669"/>
    <property type="project" value="UniProtKB-ARBA"/>
</dbReference>
<evidence type="ECO:0000256" key="11">
    <source>
        <dbReference type="SAM" id="MobiDB-lite"/>
    </source>
</evidence>
<feature type="domain" description="C2H2-type" evidence="12">
    <location>
        <begin position="1140"/>
        <end position="1167"/>
    </location>
</feature>
<keyword evidence="9" id="KW-0539">Nucleus</keyword>
<evidence type="ECO:0000256" key="9">
    <source>
        <dbReference type="ARBA" id="ARBA00023242"/>
    </source>
</evidence>
<comment type="caution">
    <text evidence="13">The sequence shown here is derived from an EMBL/GenBank/DDBJ whole genome shotgun (WGS) entry which is preliminary data.</text>
</comment>
<dbReference type="FunFam" id="3.30.160.60:FF:001301">
    <property type="entry name" value="Blast:Protein hunchback"/>
    <property type="match status" value="1"/>
</dbReference>
<comment type="similarity">
    <text evidence="2">Belongs to the hunchback C2H2-type zinc-finger protein family.</text>
</comment>
<feature type="domain" description="C2H2-type" evidence="12">
    <location>
        <begin position="572"/>
        <end position="599"/>
    </location>
</feature>
<evidence type="ECO:0000256" key="4">
    <source>
        <dbReference type="ARBA" id="ARBA00022723"/>
    </source>
</evidence>
<feature type="compositionally biased region" description="Polar residues" evidence="11">
    <location>
        <begin position="431"/>
        <end position="447"/>
    </location>
</feature>
<comment type="subcellular location">
    <subcellularLocation>
        <location evidence="1">Nucleus</location>
    </subcellularLocation>
</comment>
<dbReference type="GO" id="GO:0045944">
    <property type="term" value="P:positive regulation of transcription by RNA polymerase II"/>
    <property type="evidence" value="ECO:0007669"/>
    <property type="project" value="TreeGrafter"/>
</dbReference>
<feature type="region of interest" description="Disordered" evidence="11">
    <location>
        <begin position="188"/>
        <end position="226"/>
    </location>
</feature>
<dbReference type="Gene3D" id="3.30.160.60">
    <property type="entry name" value="Classic Zinc Finger"/>
    <property type="match status" value="4"/>
</dbReference>
<keyword evidence="3" id="KW-0217">Developmental protein</keyword>
<keyword evidence="7" id="KW-0862">Zinc</keyword>
<dbReference type="PROSITE" id="PS50157">
    <property type="entry name" value="ZINC_FINGER_C2H2_2"/>
    <property type="match status" value="4"/>
</dbReference>